<sequence>MKKVHIVAHTHWDREWYFSDNEAFIQFSYHMDEVIYALENKELDYYYLDGQLSILDDYLKVYPNQEATLKKLVEVNKLFIGPWYTQMDEFVVAGESVVKNLQIGIEMSKRLGGHTSLGYLPDSFGQGKDMPKIYNGFGIEDAVFWRGMPNEVTKSREFYWTAEDGSKVLTINIRNGYYAGVALVEGELYQKKEILDIVSQDSATDVVTLPVGGDQRAVDRNLKEIIQEVNEQFGKEYTIEESNYPHIFNLLRKQTKNLPTVQGEFMSGSVSKIHRSIYSSRYDLKQLNDKVENRLIFQLEPLMLMADDLGIPFKRELLDYIWKLLLKNHAHDSIGGCNTDKTNEMILARYKEADQLSYSTVDYLVRKISESIAEIKPNDLILFNTLPYKRCDPYIVEVSTKLKHIKLFDDNHQELEHQILSSEKVYAGEVRRLERDYDEAKYYYIHKISFIKETDPLAYTIVTIEEQAELVHNKMITNERAVVENEAYKLSFSDGQFCILDKRQEKTYENCLYVEESGDEGDTYDYSPAYHDKVHHLNFDTSNVVVQTGPFLSTMTLKGSWSLPKDLQSRKEEQLNAKVNYTFVVTLSKESKRIDMKLKIDNQVLDHRMRLVVKTPVKSQVSYADTLFGIVERKNQDPHIHDWKKLGWKEEPTEIYPMIHYSTIHDATTSWTILSRGIKEYQVIDSDLYITLFRGVGFLGRPELLRRPGDASGNQYRYIPTPDSQLLGELEMDISLIISEVFDPVMVQKEYQLYSNESPYYQIQTLNRFTNPIQYFQSNKVDQLNGLNTLIDLSDSNLVYSALELSRDQKWVQIRLYNPSLASSVENEKIMLKNKSNIHFVDLNGNTIETLGKLHEIQLGKFKPGEIKTVAIERTQ</sequence>
<dbReference type="Gene3D" id="3.20.110.10">
    <property type="entry name" value="Glycoside hydrolase 38, N terminal domain"/>
    <property type="match status" value="1"/>
</dbReference>
<dbReference type="OrthoDB" id="9764050at2"/>
<dbReference type="InterPro" id="IPR000602">
    <property type="entry name" value="Glyco_hydro_38_N"/>
</dbReference>
<protein>
    <submittedName>
        <fullName evidence="6">Alpha-mannosidase</fullName>
    </submittedName>
</protein>
<dbReference type="Pfam" id="PF09261">
    <property type="entry name" value="Alpha-mann_mid"/>
    <property type="match status" value="1"/>
</dbReference>
<dbReference type="InterPro" id="IPR037094">
    <property type="entry name" value="Glyco_hydro_38_cen_sf"/>
</dbReference>
<evidence type="ECO:0000256" key="4">
    <source>
        <dbReference type="ARBA" id="ARBA00023295"/>
    </source>
</evidence>
<dbReference type="InterPro" id="IPR011330">
    <property type="entry name" value="Glyco_hydro/deAcase_b/a-brl"/>
</dbReference>
<dbReference type="Gene3D" id="2.70.98.30">
    <property type="entry name" value="Golgi alpha-mannosidase II, domain 4"/>
    <property type="match status" value="1"/>
</dbReference>
<feature type="domain" description="Glycoside hydrolase family 38 central" evidence="5">
    <location>
        <begin position="272"/>
        <end position="350"/>
    </location>
</feature>
<dbReference type="InterPro" id="IPR027291">
    <property type="entry name" value="Glyco_hydro_38_N_sf"/>
</dbReference>
<dbReference type="CDD" id="cd10815">
    <property type="entry name" value="GH38N_AMII_EcMngB_like"/>
    <property type="match status" value="1"/>
</dbReference>
<dbReference type="SMART" id="SM00872">
    <property type="entry name" value="Alpha-mann_mid"/>
    <property type="match status" value="1"/>
</dbReference>
<accession>A0A1E5HCX7</accession>
<comment type="caution">
    <text evidence="6">The sequence shown here is derived from an EMBL/GenBank/DDBJ whole genome shotgun (WGS) entry which is preliminary data.</text>
</comment>
<dbReference type="EMBL" id="MIKC01000012">
    <property type="protein sequence ID" value="OEG22798.1"/>
    <property type="molecule type" value="Genomic_DNA"/>
</dbReference>
<dbReference type="PANTHER" id="PTHR46017">
    <property type="entry name" value="ALPHA-MANNOSIDASE 2C1"/>
    <property type="match status" value="1"/>
</dbReference>
<organism evidence="6 7">
    <name type="scientific">Enterococcus ureilyticus</name>
    <dbReference type="NCBI Taxonomy" id="1131292"/>
    <lineage>
        <taxon>Bacteria</taxon>
        <taxon>Bacillati</taxon>
        <taxon>Bacillota</taxon>
        <taxon>Bacilli</taxon>
        <taxon>Lactobacillales</taxon>
        <taxon>Enterococcaceae</taxon>
        <taxon>Enterococcus</taxon>
    </lineage>
</organism>
<name>A0A1E5HCX7_9ENTE</name>
<dbReference type="RefSeq" id="WP_069639960.1">
    <property type="nucleotide sequence ID" value="NZ_JAFBEZ010000002.1"/>
</dbReference>
<dbReference type="InterPro" id="IPR015341">
    <property type="entry name" value="Glyco_hydro_38_cen"/>
</dbReference>
<dbReference type="SUPFAM" id="SSF88688">
    <property type="entry name" value="Families 57/38 glycoside transferase middle domain"/>
    <property type="match status" value="1"/>
</dbReference>
<dbReference type="GO" id="GO:0006013">
    <property type="term" value="P:mannose metabolic process"/>
    <property type="evidence" value="ECO:0007669"/>
    <property type="project" value="InterPro"/>
</dbReference>
<dbReference type="GO" id="GO:0009313">
    <property type="term" value="P:oligosaccharide catabolic process"/>
    <property type="evidence" value="ECO:0007669"/>
    <property type="project" value="TreeGrafter"/>
</dbReference>
<dbReference type="AlphaFoldDB" id="A0A1E5HCX7"/>
<evidence type="ECO:0000313" key="7">
    <source>
        <dbReference type="Proteomes" id="UP000094469"/>
    </source>
</evidence>
<dbReference type="InterPro" id="IPR011682">
    <property type="entry name" value="Glyco_hydro_38_C"/>
</dbReference>
<evidence type="ECO:0000256" key="1">
    <source>
        <dbReference type="ARBA" id="ARBA00009792"/>
    </source>
</evidence>
<dbReference type="Proteomes" id="UP000094469">
    <property type="component" value="Unassembled WGS sequence"/>
</dbReference>
<keyword evidence="3" id="KW-0378">Hydrolase</keyword>
<dbReference type="InterPro" id="IPR028995">
    <property type="entry name" value="Glyco_hydro_57/38_cen_sf"/>
</dbReference>
<dbReference type="GO" id="GO:0046872">
    <property type="term" value="F:metal ion binding"/>
    <property type="evidence" value="ECO:0007669"/>
    <property type="project" value="UniProtKB-KW"/>
</dbReference>
<evidence type="ECO:0000256" key="2">
    <source>
        <dbReference type="ARBA" id="ARBA00022723"/>
    </source>
</evidence>
<dbReference type="SUPFAM" id="SSF88713">
    <property type="entry name" value="Glycoside hydrolase/deacetylase"/>
    <property type="match status" value="1"/>
</dbReference>
<evidence type="ECO:0000256" key="3">
    <source>
        <dbReference type="ARBA" id="ARBA00022801"/>
    </source>
</evidence>
<reference evidence="7" key="1">
    <citation type="submission" date="2016-09" db="EMBL/GenBank/DDBJ databases">
        <authorList>
            <person name="Gulvik C.A."/>
        </authorList>
    </citation>
    <scope>NUCLEOTIDE SEQUENCE [LARGE SCALE GENOMIC DNA]</scope>
    <source>
        <strain evidence="7">LMG 26676</strain>
    </source>
</reference>
<comment type="similarity">
    <text evidence="1">Belongs to the glycosyl hydrolase 38 family.</text>
</comment>
<dbReference type="GO" id="GO:0004559">
    <property type="term" value="F:alpha-mannosidase activity"/>
    <property type="evidence" value="ECO:0007669"/>
    <property type="project" value="InterPro"/>
</dbReference>
<dbReference type="Gene3D" id="1.20.1270.50">
    <property type="entry name" value="Glycoside hydrolase family 38, central domain"/>
    <property type="match status" value="1"/>
</dbReference>
<proteinExistence type="inferred from homology"/>
<dbReference type="SUPFAM" id="SSF74650">
    <property type="entry name" value="Galactose mutarotase-like"/>
    <property type="match status" value="1"/>
</dbReference>
<keyword evidence="4" id="KW-0326">Glycosidase</keyword>
<evidence type="ECO:0000259" key="5">
    <source>
        <dbReference type="SMART" id="SM00872"/>
    </source>
</evidence>
<dbReference type="InterPro" id="IPR011013">
    <property type="entry name" value="Gal_mutarotase_sf_dom"/>
</dbReference>
<keyword evidence="2" id="KW-0479">Metal-binding</keyword>
<dbReference type="PANTHER" id="PTHR46017:SF2">
    <property type="entry name" value="MANNOSYLGLYCERATE HYDROLASE"/>
    <property type="match status" value="1"/>
</dbReference>
<evidence type="ECO:0000313" key="6">
    <source>
        <dbReference type="EMBL" id="OEG22798.1"/>
    </source>
</evidence>
<dbReference type="Pfam" id="PF01074">
    <property type="entry name" value="Glyco_hydro_38N"/>
    <property type="match status" value="1"/>
</dbReference>
<gene>
    <name evidence="6" type="ORF">BCR24_02895</name>
</gene>
<dbReference type="Pfam" id="PF07748">
    <property type="entry name" value="Glyco_hydro_38C"/>
    <property type="match status" value="1"/>
</dbReference>
<keyword evidence="7" id="KW-1185">Reference proteome</keyword>
<dbReference type="GO" id="GO:0030246">
    <property type="term" value="F:carbohydrate binding"/>
    <property type="evidence" value="ECO:0007669"/>
    <property type="project" value="InterPro"/>
</dbReference>
<dbReference type="STRING" id="1131292.BCR24_02895"/>